<dbReference type="PROSITE" id="PS50088">
    <property type="entry name" value="ANK_REPEAT"/>
    <property type="match status" value="1"/>
</dbReference>
<dbReference type="InterPro" id="IPR049972">
    <property type="entry name" value="T4SS_AnkK"/>
</dbReference>
<evidence type="ECO:0000313" key="2">
    <source>
        <dbReference type="Proteomes" id="UP000239239"/>
    </source>
</evidence>
<name>A0A2S6EX37_LEGPN</name>
<reference evidence="1 2" key="1">
    <citation type="submission" date="2018-02" db="EMBL/GenBank/DDBJ databases">
        <title>Draft genome sequences of four Legionella pneumophila clinical strains isolated in Ontario.</title>
        <authorList>
            <person name="Fortuna A."/>
            <person name="Ramnarine R."/>
            <person name="Li A."/>
            <person name="Frantz C."/>
            <person name="Mallo G."/>
        </authorList>
    </citation>
    <scope>NUCLEOTIDE SEQUENCE [LARGE SCALE GENOMIC DNA]</scope>
    <source>
        <strain evidence="1 2">LG61</strain>
    </source>
</reference>
<evidence type="ECO:0000313" key="1">
    <source>
        <dbReference type="EMBL" id="PPK29754.1"/>
    </source>
</evidence>
<protein>
    <submittedName>
        <fullName evidence="1">Uncharacterized protein</fullName>
    </submittedName>
</protein>
<gene>
    <name evidence="1" type="ORF">C3928_11825</name>
</gene>
<dbReference type="SUPFAM" id="SSF48403">
    <property type="entry name" value="Ankyrin repeat"/>
    <property type="match status" value="1"/>
</dbReference>
<comment type="caution">
    <text evidence="1">The sequence shown here is derived from an EMBL/GenBank/DDBJ whole genome shotgun (WGS) entry which is preliminary data.</text>
</comment>
<dbReference type="AlphaFoldDB" id="A0A2S6EX37"/>
<proteinExistence type="predicted"/>
<dbReference type="OrthoDB" id="5652348at2"/>
<dbReference type="RefSeq" id="WP_027227352.1">
    <property type="nucleotide sequence ID" value="NZ_CP017601.1"/>
</dbReference>
<accession>A0A2S6EX37</accession>
<dbReference type="Proteomes" id="UP000239239">
    <property type="component" value="Unassembled WGS sequence"/>
</dbReference>
<dbReference type="EMBL" id="PQWY01000016">
    <property type="protein sequence ID" value="PPK29754.1"/>
    <property type="molecule type" value="Genomic_DNA"/>
</dbReference>
<dbReference type="InterPro" id="IPR036770">
    <property type="entry name" value="Ankyrin_rpt-contain_sf"/>
</dbReference>
<dbReference type="Gene3D" id="1.25.40.20">
    <property type="entry name" value="Ankyrin repeat-containing domain"/>
    <property type="match status" value="1"/>
</dbReference>
<dbReference type="NCBIfam" id="NF043026">
    <property type="entry name" value="T4SS_AnkK"/>
    <property type="match status" value="1"/>
</dbReference>
<organism evidence="1 2">
    <name type="scientific">Legionella pneumophila</name>
    <dbReference type="NCBI Taxonomy" id="446"/>
    <lineage>
        <taxon>Bacteria</taxon>
        <taxon>Pseudomonadati</taxon>
        <taxon>Pseudomonadota</taxon>
        <taxon>Gammaproteobacteria</taxon>
        <taxon>Legionellales</taxon>
        <taxon>Legionellaceae</taxon>
        <taxon>Legionella</taxon>
    </lineage>
</organism>
<dbReference type="InterPro" id="IPR002110">
    <property type="entry name" value="Ankyrin_rpt"/>
</dbReference>
<sequence>MPRVYNLKDIYLGAPSFSGHEVYLDAVYYPSDPSEKHFRVIYKKNKFGNANLSRMEVAFSQLARLFLDNGLTSFQKMVVNDANKVQGLIVEHLNYVIENKEGLKQPFYTLNAPRNGCDYTEKRVTSANEIPFYFLDKLPQGFFNQLLAAEKNNKLSIDYASLASILATSYTLEEDDLHKGNFGFYLVKKKGKPRVVFFKIDHDLMFVDSIMSFTTRRFCHLFDGCDAFDITEEDLLKFPNLKYSANGYWPTKTSFFYKPWDNKDYRTYAEIQAFADLSHVEEFNKAKWRSFYKHILISQSQMEATLKVCFDENNASDRAHISLVIQAMLARQARLKAMLFSLKDFRDFILSQNGKERDLLCHEILNNLPEEERESFENEIRQLLDYNHNLCCSAVFEDGDTPLHIAIKSGDYRYDETIGMYGQFINAKNSSGKTPLDIALQMAGQSKVHPADVRKDYRFIMKHLLTNGANRTKQFEEFDKIENIRSYQFHTPYLNKAIKAKTYNELKEVLRDIGEDHQYCLKFKKMLAVECISEFIKANQNNLSLRGILLKLKKEVDGKGTKSENAPLMYIRQLRSRLWIVRQIRGLYGWSTTQGEIDYMIDKELARLDTKDIKRHSLFDSRDSSTLDNVFLDVSLSKNKI</sequence>